<dbReference type="EMBL" id="JAVRJZ010000004">
    <property type="protein sequence ID" value="KAK2723164.1"/>
    <property type="molecule type" value="Genomic_DNA"/>
</dbReference>
<keyword evidence="3" id="KW-1185">Reference proteome</keyword>
<feature type="compositionally biased region" description="Polar residues" evidence="1">
    <location>
        <begin position="273"/>
        <end position="288"/>
    </location>
</feature>
<reference evidence="2" key="1">
    <citation type="submission" date="2023-07" db="EMBL/GenBank/DDBJ databases">
        <title>Chromosome-level genome assembly of Artemia franciscana.</title>
        <authorList>
            <person name="Jo E."/>
        </authorList>
    </citation>
    <scope>NUCLEOTIDE SEQUENCE</scope>
    <source>
        <tissue evidence="2">Whole body</tissue>
    </source>
</reference>
<organism evidence="2 3">
    <name type="scientific">Artemia franciscana</name>
    <name type="common">Brine shrimp</name>
    <name type="synonym">Artemia sanfranciscana</name>
    <dbReference type="NCBI Taxonomy" id="6661"/>
    <lineage>
        <taxon>Eukaryota</taxon>
        <taxon>Metazoa</taxon>
        <taxon>Ecdysozoa</taxon>
        <taxon>Arthropoda</taxon>
        <taxon>Crustacea</taxon>
        <taxon>Branchiopoda</taxon>
        <taxon>Anostraca</taxon>
        <taxon>Artemiidae</taxon>
        <taxon>Artemia</taxon>
    </lineage>
</organism>
<comment type="caution">
    <text evidence="2">The sequence shown here is derived from an EMBL/GenBank/DDBJ whole genome shotgun (WGS) entry which is preliminary data.</text>
</comment>
<evidence type="ECO:0000313" key="2">
    <source>
        <dbReference type="EMBL" id="KAK2723164.1"/>
    </source>
</evidence>
<feature type="compositionally biased region" description="Basic and acidic residues" evidence="1">
    <location>
        <begin position="244"/>
        <end position="257"/>
    </location>
</feature>
<accession>A0AA88LE47</accession>
<evidence type="ECO:0000256" key="1">
    <source>
        <dbReference type="SAM" id="MobiDB-lite"/>
    </source>
</evidence>
<evidence type="ECO:0008006" key="4">
    <source>
        <dbReference type="Google" id="ProtNLM"/>
    </source>
</evidence>
<evidence type="ECO:0000313" key="3">
    <source>
        <dbReference type="Proteomes" id="UP001187531"/>
    </source>
</evidence>
<protein>
    <recommendedName>
        <fullName evidence="4">Reverse transcriptase domain-containing protein</fullName>
    </recommendedName>
</protein>
<name>A0AA88LE47_ARTSF</name>
<sequence length="300" mass="33685">MTSDNELPILFADDTAISLKAGNEEDLRMALETVAFNVNSWFNGNRLIPNLEKSEFVIFGRILRAVKCVSFKTIGIGASSIKRVDVFRYLGIYIDSTLSFKAHINKLGQHCYGVVQTSTMISESSSLLSNKLREDTHYDWLGNELDNIKAEMLTFVIPLTKSEREQADKENFINLKCEIYRTDENKVEIDHEGNSICCDHVEIVKSGSSEDLKSPSSEGSFFNDIMNTLNKKLETNDVNDEVEDKVSDKNKKERLQLDLEPLLDEDGAESLDNFPSANTPVSVATTSVPIEDKKSGKLKR</sequence>
<dbReference type="AlphaFoldDB" id="A0AA88LE47"/>
<dbReference type="Proteomes" id="UP001187531">
    <property type="component" value="Unassembled WGS sequence"/>
</dbReference>
<feature type="compositionally biased region" description="Basic and acidic residues" evidence="1">
    <location>
        <begin position="290"/>
        <end position="300"/>
    </location>
</feature>
<proteinExistence type="predicted"/>
<gene>
    <name evidence="2" type="ORF">QYM36_001741</name>
</gene>
<feature type="region of interest" description="Disordered" evidence="1">
    <location>
        <begin position="239"/>
        <end position="300"/>
    </location>
</feature>